<dbReference type="EMBL" id="VOBQ01000004">
    <property type="protein sequence ID" value="TWO72303.1"/>
    <property type="molecule type" value="Genomic_DNA"/>
</dbReference>
<accession>A0A562ZV02</accession>
<evidence type="ECO:0000313" key="3">
    <source>
        <dbReference type="Proteomes" id="UP000318199"/>
    </source>
</evidence>
<keyword evidence="3" id="KW-1185">Reference proteome</keyword>
<organism evidence="2 3">
    <name type="scientific">Caenimonas sedimenti</name>
    <dbReference type="NCBI Taxonomy" id="2596921"/>
    <lineage>
        <taxon>Bacteria</taxon>
        <taxon>Pseudomonadati</taxon>
        <taxon>Pseudomonadota</taxon>
        <taxon>Betaproteobacteria</taxon>
        <taxon>Burkholderiales</taxon>
        <taxon>Comamonadaceae</taxon>
        <taxon>Caenimonas</taxon>
    </lineage>
</organism>
<dbReference type="AlphaFoldDB" id="A0A562ZV02"/>
<dbReference type="GO" id="GO:0016740">
    <property type="term" value="F:transferase activity"/>
    <property type="evidence" value="ECO:0007669"/>
    <property type="project" value="UniProtKB-KW"/>
</dbReference>
<dbReference type="SUPFAM" id="SSF53448">
    <property type="entry name" value="Nucleotide-diphospho-sugar transferases"/>
    <property type="match status" value="1"/>
</dbReference>
<comment type="caution">
    <text evidence="2">The sequence shown here is derived from an EMBL/GenBank/DDBJ whole genome shotgun (WGS) entry which is preliminary data.</text>
</comment>
<sequence>MLCRNSQRTRVDCRCWQSSSCPEGSGDDGLTLNRPLLSVVVPTIGRCELLRHTLSALAGQIRPHLDQVELLVIDNASVDGTREFLSSAGLPEFARVITNGDRLSLDDSFLRCIDQSTGEYINIFGDDDVPFPGFIEKALAIIRGGSPGMAYFNRLIGDEDLSNFGELAHDGWGMVDRTLSAPEFIRRFTHHPGFVSALIFSRTVWRDGEEFYRKEFDGYKFLARVYGGLLDRTCVFIGMPLLVQRRGVQIWKNDWPRYWLVSMPSLLLALEAGGRTTDAVATWRTTEVSVIRIGIDCIVAKAYGYRVADPFWAHAASYQSLRRRALIRMLQYLVPPSVAGWVYFRRGKYKIKKVQS</sequence>
<evidence type="ECO:0000259" key="1">
    <source>
        <dbReference type="Pfam" id="PF00535"/>
    </source>
</evidence>
<dbReference type="CDD" id="cd00761">
    <property type="entry name" value="Glyco_tranf_GTA_type"/>
    <property type="match status" value="1"/>
</dbReference>
<dbReference type="Proteomes" id="UP000318199">
    <property type="component" value="Unassembled WGS sequence"/>
</dbReference>
<dbReference type="OrthoDB" id="433681at2"/>
<evidence type="ECO:0000313" key="2">
    <source>
        <dbReference type="EMBL" id="TWO72303.1"/>
    </source>
</evidence>
<protein>
    <submittedName>
        <fullName evidence="2">Glycosyltransferase family 2 protein</fullName>
    </submittedName>
</protein>
<gene>
    <name evidence="2" type="ORF">FN976_06255</name>
</gene>
<dbReference type="InterPro" id="IPR001173">
    <property type="entry name" value="Glyco_trans_2-like"/>
</dbReference>
<dbReference type="InterPro" id="IPR050834">
    <property type="entry name" value="Glycosyltransf_2"/>
</dbReference>
<name>A0A562ZV02_9BURK</name>
<reference evidence="2 3" key="1">
    <citation type="submission" date="2019-07" db="EMBL/GenBank/DDBJ databases">
        <title>Caenimonas sedimenti sp. nov., isolated from activated sludge.</title>
        <authorList>
            <person name="Xu J."/>
        </authorList>
    </citation>
    <scope>NUCLEOTIDE SEQUENCE [LARGE SCALE GENOMIC DNA]</scope>
    <source>
        <strain evidence="2 3">HX-9-20</strain>
    </source>
</reference>
<dbReference type="Pfam" id="PF00535">
    <property type="entry name" value="Glycos_transf_2"/>
    <property type="match status" value="1"/>
</dbReference>
<dbReference type="PANTHER" id="PTHR43685">
    <property type="entry name" value="GLYCOSYLTRANSFERASE"/>
    <property type="match status" value="1"/>
</dbReference>
<dbReference type="Gene3D" id="3.90.550.10">
    <property type="entry name" value="Spore Coat Polysaccharide Biosynthesis Protein SpsA, Chain A"/>
    <property type="match status" value="1"/>
</dbReference>
<dbReference type="PANTHER" id="PTHR43685:SF2">
    <property type="entry name" value="GLYCOSYLTRANSFERASE 2-LIKE DOMAIN-CONTAINING PROTEIN"/>
    <property type="match status" value="1"/>
</dbReference>
<proteinExistence type="predicted"/>
<dbReference type="InterPro" id="IPR029044">
    <property type="entry name" value="Nucleotide-diphossugar_trans"/>
</dbReference>
<feature type="domain" description="Glycosyltransferase 2-like" evidence="1">
    <location>
        <begin position="38"/>
        <end position="163"/>
    </location>
</feature>
<keyword evidence="2" id="KW-0808">Transferase</keyword>